<dbReference type="RefSeq" id="WP_011396890.1">
    <property type="nucleotide sequence ID" value="NC_007645.1"/>
</dbReference>
<name>Q2SHQ3_HAHCH</name>
<dbReference type="AlphaFoldDB" id="Q2SHQ3"/>
<evidence type="ECO:0000313" key="1">
    <source>
        <dbReference type="EMBL" id="ABC29821.1"/>
    </source>
</evidence>
<evidence type="ECO:0000313" key="2">
    <source>
        <dbReference type="Proteomes" id="UP000000238"/>
    </source>
</evidence>
<gene>
    <name evidence="1" type="ordered locus">HCH_03055</name>
</gene>
<accession>Q2SHQ3</accession>
<dbReference type="HOGENOM" id="CLU_1862371_0_0_6"/>
<organism evidence="1 2">
    <name type="scientific">Hahella chejuensis (strain KCTC 2396)</name>
    <dbReference type="NCBI Taxonomy" id="349521"/>
    <lineage>
        <taxon>Bacteria</taxon>
        <taxon>Pseudomonadati</taxon>
        <taxon>Pseudomonadota</taxon>
        <taxon>Gammaproteobacteria</taxon>
        <taxon>Oceanospirillales</taxon>
        <taxon>Hahellaceae</taxon>
        <taxon>Hahella</taxon>
    </lineage>
</organism>
<protein>
    <submittedName>
        <fullName evidence="1">Uncharacterized protein</fullName>
    </submittedName>
</protein>
<dbReference type="EMBL" id="CP000155">
    <property type="protein sequence ID" value="ABC29821.1"/>
    <property type="molecule type" value="Genomic_DNA"/>
</dbReference>
<proteinExistence type="predicted"/>
<keyword evidence="2" id="KW-1185">Reference proteome</keyword>
<sequence>MIKKTALFLVVIVILVFLVFRVLGPYLRELKSDETVALKAIPVTYNCARGNCIAFDVESVGAEKYQQYVNKLIYPYSDSEAQDEVATRLANLLSDSQISVCMKGVLHQFPIDYLRPFHKGYGGYDFQLMEIGESACEE</sequence>
<dbReference type="OrthoDB" id="9879952at2"/>
<dbReference type="KEGG" id="hch:HCH_03055"/>
<dbReference type="Proteomes" id="UP000000238">
    <property type="component" value="Chromosome"/>
</dbReference>
<reference evidence="1 2" key="1">
    <citation type="journal article" date="2005" name="Nucleic Acids Res.">
        <title>Genomic blueprint of Hahella chejuensis, a marine microbe producing an algicidal agent.</title>
        <authorList>
            <person name="Jeong H."/>
            <person name="Yim J.H."/>
            <person name="Lee C."/>
            <person name="Choi S.-H."/>
            <person name="Park Y.K."/>
            <person name="Yoon S.H."/>
            <person name="Hur C.-G."/>
            <person name="Kang H.-Y."/>
            <person name="Kim D."/>
            <person name="Lee H.H."/>
            <person name="Park K.H."/>
            <person name="Park S.-H."/>
            <person name="Park H.-S."/>
            <person name="Lee H.K."/>
            <person name="Oh T.K."/>
            <person name="Kim J.F."/>
        </authorList>
    </citation>
    <scope>NUCLEOTIDE SEQUENCE [LARGE SCALE GENOMIC DNA]</scope>
    <source>
        <strain evidence="1 2">KCTC 2396</strain>
    </source>
</reference>